<feature type="region of interest" description="Disordered" evidence="2">
    <location>
        <begin position="354"/>
        <end position="377"/>
    </location>
</feature>
<protein>
    <submittedName>
        <fullName evidence="3">Chromosome 22 open reading frame 23</fullName>
    </submittedName>
</protein>
<feature type="coiled-coil region" evidence="1">
    <location>
        <begin position="260"/>
        <end position="324"/>
    </location>
</feature>
<dbReference type="InterPro" id="IPR007914">
    <property type="entry name" value="UPF0193"/>
</dbReference>
<feature type="compositionally biased region" description="Pro residues" evidence="2">
    <location>
        <begin position="126"/>
        <end position="142"/>
    </location>
</feature>
<evidence type="ECO:0000256" key="2">
    <source>
        <dbReference type="SAM" id="MobiDB-lite"/>
    </source>
</evidence>
<keyword evidence="1" id="KW-0175">Coiled coil</keyword>
<reference evidence="3" key="2">
    <citation type="submission" date="2025-09" db="UniProtKB">
        <authorList>
            <consortium name="Ensembl"/>
        </authorList>
    </citation>
    <scope>IDENTIFICATION</scope>
</reference>
<feature type="region of interest" description="Disordered" evidence="2">
    <location>
        <begin position="71"/>
        <end position="165"/>
    </location>
</feature>
<evidence type="ECO:0000313" key="4">
    <source>
        <dbReference type="Proteomes" id="UP000694426"/>
    </source>
</evidence>
<dbReference type="Pfam" id="PF05250">
    <property type="entry name" value="UPF0193"/>
    <property type="match status" value="1"/>
</dbReference>
<proteinExistence type="predicted"/>
<dbReference type="GeneTree" id="ENSGT00390000010231"/>
<dbReference type="Ensembl" id="ENSABRT00000003155.1">
    <property type="protein sequence ID" value="ENSABRP00000002130.1"/>
    <property type="gene ID" value="ENSABRG00000002121.1"/>
</dbReference>
<evidence type="ECO:0000256" key="1">
    <source>
        <dbReference type="SAM" id="Coils"/>
    </source>
</evidence>
<sequence length="377" mass="41794">MTASLQGCLGYSRGYSRYLEGACAQDSGPLVLGHVGGGDPLLVSRLPLSRREDLHVLLSLLGKPAQRYGSAAPQARAAGEPAAAPTSSAFSRSSRPSSSSTSSKSSPSKLRGRREGHVRQRAWLPVPNPNPDPDPNPGPDPNPDPDPDRDPDPRPPARPLPPAAALTCPRCQTSCLLPPRPLLVAPRDVTSSRPAPWRRCRGDAPPFYPLLLHPPSPRSPPAMAGSEGGGRARYSPKTRELLRAMMEESKLTSFQRRCLMECLERDLEREKQRLQNILATGKDVVEHQVKQTLVQTKEEEITEIDRFEELVNEVRERREFLAEMEALGQGKKYQRIILTEISQKMREMEIIDKKRSEEVRETMTKDFPGGNKSDSHD</sequence>
<dbReference type="PANTHER" id="PTHR28348">
    <property type="entry name" value="UPF0193 PROTEIN EVG1"/>
    <property type="match status" value="1"/>
</dbReference>
<feature type="compositionally biased region" description="Basic and acidic residues" evidence="2">
    <location>
        <begin position="146"/>
        <end position="155"/>
    </location>
</feature>
<evidence type="ECO:0000313" key="3">
    <source>
        <dbReference type="Ensembl" id="ENSABRP00000002130.1"/>
    </source>
</evidence>
<accession>A0A8B9I0V7</accession>
<dbReference type="PANTHER" id="PTHR28348:SF1">
    <property type="entry name" value="UPF0193 PROTEIN EVG1"/>
    <property type="match status" value="1"/>
</dbReference>
<feature type="compositionally biased region" description="Low complexity" evidence="2">
    <location>
        <begin position="71"/>
        <end position="109"/>
    </location>
</feature>
<reference evidence="3" key="1">
    <citation type="submission" date="2025-08" db="UniProtKB">
        <authorList>
            <consortium name="Ensembl"/>
        </authorList>
    </citation>
    <scope>IDENTIFICATION</scope>
</reference>
<keyword evidence="4" id="KW-1185">Reference proteome</keyword>
<feature type="region of interest" description="Disordered" evidence="2">
    <location>
        <begin position="213"/>
        <end position="234"/>
    </location>
</feature>
<dbReference type="Proteomes" id="UP000694426">
    <property type="component" value="Unplaced"/>
</dbReference>
<organism evidence="3 4">
    <name type="scientific">Anser brachyrhynchus</name>
    <name type="common">Pink-footed goose</name>
    <dbReference type="NCBI Taxonomy" id="132585"/>
    <lineage>
        <taxon>Eukaryota</taxon>
        <taxon>Metazoa</taxon>
        <taxon>Chordata</taxon>
        <taxon>Craniata</taxon>
        <taxon>Vertebrata</taxon>
        <taxon>Euteleostomi</taxon>
        <taxon>Archelosauria</taxon>
        <taxon>Archosauria</taxon>
        <taxon>Dinosauria</taxon>
        <taxon>Saurischia</taxon>
        <taxon>Theropoda</taxon>
        <taxon>Coelurosauria</taxon>
        <taxon>Aves</taxon>
        <taxon>Neognathae</taxon>
        <taxon>Galloanserae</taxon>
        <taxon>Anseriformes</taxon>
        <taxon>Anatidae</taxon>
        <taxon>Anserinae</taxon>
        <taxon>Anser</taxon>
    </lineage>
</organism>
<feature type="compositionally biased region" description="Basic and acidic residues" evidence="2">
    <location>
        <begin position="354"/>
        <end position="364"/>
    </location>
</feature>
<gene>
    <name evidence="3" type="primary">C22orf23</name>
</gene>
<dbReference type="AlphaFoldDB" id="A0A8B9I0V7"/>
<name>A0A8B9I0V7_9AVES</name>